<evidence type="ECO:0000313" key="2">
    <source>
        <dbReference type="RefSeq" id="XP_056698755.1"/>
    </source>
</evidence>
<evidence type="ECO:0000313" key="1">
    <source>
        <dbReference type="Proteomes" id="UP000813463"/>
    </source>
</evidence>
<dbReference type="PANTHER" id="PTHR47165:SF4">
    <property type="entry name" value="OS03G0429900 PROTEIN"/>
    <property type="match status" value="1"/>
</dbReference>
<dbReference type="SUPFAM" id="SSF50249">
    <property type="entry name" value="Nucleic acid-binding proteins"/>
    <property type="match status" value="2"/>
</dbReference>
<gene>
    <name evidence="2" type="primary">LOC130472253</name>
</gene>
<keyword evidence="1" id="KW-1185">Reference proteome</keyword>
<protein>
    <submittedName>
        <fullName evidence="2">Replication protein A 70 kDa DNA-binding subunit D-like</fullName>
    </submittedName>
</protein>
<sequence>MATSLIHDLNSSRNDWKIKVRVSRLIDVVNFRKQNSLISLDMVLIDEEMSLGTTLTLRLRGLAETDGKSKVKYRERLEWDRPLKRWVKRKQRVCIGRLSYVHPTSGERYYLRILLTKVRGAESYEDMFCAILLFSERDEVQVSLYNDDVEKYRDIMTQGKVYSISHLELMPLDSTYKYVLDQERLRFGRKTNILNIFDDCDEVPKYNFRFVDFATIPQYMDMKNSPRFVLEAVKGNMETIRLTLWEKIAHNQGGFLLHELNQDYVLGASLVSVGSYNGACLSTIGCSRLFIDPDIDETDDVHGWYADDGYVQKHINWTQTLANDIFQMEMLLNARRIKLHQYSPFPNVKYFRVLARTLDINSSEPLWYESCVGHSKRVDLWSQCDPSFSKPRLRVNVRIIDHTSAKRVTLFGKHAEMIIGLKVLDIKEFENHLNSDDIVVASVLRVRWEEEYNSTI</sequence>
<organism evidence="1 2">
    <name type="scientific">Spinacia oleracea</name>
    <name type="common">Spinach</name>
    <dbReference type="NCBI Taxonomy" id="3562"/>
    <lineage>
        <taxon>Eukaryota</taxon>
        <taxon>Viridiplantae</taxon>
        <taxon>Streptophyta</taxon>
        <taxon>Embryophyta</taxon>
        <taxon>Tracheophyta</taxon>
        <taxon>Spermatophyta</taxon>
        <taxon>Magnoliopsida</taxon>
        <taxon>eudicotyledons</taxon>
        <taxon>Gunneridae</taxon>
        <taxon>Pentapetalae</taxon>
        <taxon>Caryophyllales</taxon>
        <taxon>Chenopodiaceae</taxon>
        <taxon>Chenopodioideae</taxon>
        <taxon>Anserineae</taxon>
        <taxon>Spinacia</taxon>
    </lineage>
</organism>
<reference evidence="2" key="2">
    <citation type="submission" date="2025-08" db="UniProtKB">
        <authorList>
            <consortium name="RefSeq"/>
        </authorList>
    </citation>
    <scope>IDENTIFICATION</scope>
    <source>
        <tissue evidence="2">Leaf</tissue>
    </source>
</reference>
<dbReference type="GeneID" id="130472253"/>
<name>A0ABM3RT05_SPIOL</name>
<dbReference type="RefSeq" id="XP_056698755.1">
    <property type="nucleotide sequence ID" value="XM_056842777.1"/>
</dbReference>
<proteinExistence type="predicted"/>
<dbReference type="PANTHER" id="PTHR47165">
    <property type="entry name" value="OS03G0429900 PROTEIN"/>
    <property type="match status" value="1"/>
</dbReference>
<dbReference type="Proteomes" id="UP000813463">
    <property type="component" value="Chromosome 4"/>
</dbReference>
<dbReference type="Gene3D" id="2.40.50.140">
    <property type="entry name" value="Nucleic acid-binding proteins"/>
    <property type="match status" value="4"/>
</dbReference>
<accession>A0ABM3RT05</accession>
<reference evidence="1" key="1">
    <citation type="journal article" date="2021" name="Nat. Commun.">
        <title>Genomic analyses provide insights into spinach domestication and the genetic basis of agronomic traits.</title>
        <authorList>
            <person name="Cai X."/>
            <person name="Sun X."/>
            <person name="Xu C."/>
            <person name="Sun H."/>
            <person name="Wang X."/>
            <person name="Ge C."/>
            <person name="Zhang Z."/>
            <person name="Wang Q."/>
            <person name="Fei Z."/>
            <person name="Jiao C."/>
            <person name="Wang Q."/>
        </authorList>
    </citation>
    <scope>NUCLEOTIDE SEQUENCE [LARGE SCALE GENOMIC DNA]</scope>
    <source>
        <strain evidence="1">cv. Varoflay</strain>
    </source>
</reference>
<dbReference type="InterPro" id="IPR012340">
    <property type="entry name" value="NA-bd_OB-fold"/>
</dbReference>